<gene>
    <name evidence="3" type="ORF">GGR36_000122</name>
</gene>
<dbReference type="EMBL" id="JACIET010000001">
    <property type="protein sequence ID" value="MBB4010814.1"/>
    <property type="molecule type" value="Genomic_DNA"/>
</dbReference>
<evidence type="ECO:0000256" key="2">
    <source>
        <dbReference type="SAM" id="Phobius"/>
    </source>
</evidence>
<reference evidence="3 4" key="1">
    <citation type="submission" date="2020-08" db="EMBL/GenBank/DDBJ databases">
        <title>Genomic Encyclopedia of Type Strains, Phase IV (KMG-IV): sequencing the most valuable type-strain genomes for metagenomic binning, comparative biology and taxonomic classification.</title>
        <authorList>
            <person name="Goeker M."/>
        </authorList>
    </citation>
    <scope>NUCLEOTIDE SEQUENCE [LARGE SCALE GENOMIC DNA]</scope>
    <source>
        <strain evidence="3 4">DSM 106739</strain>
    </source>
</reference>
<proteinExistence type="predicted"/>
<comment type="caution">
    <text evidence="3">The sequence shown here is derived from an EMBL/GenBank/DDBJ whole genome shotgun (WGS) entry which is preliminary data.</text>
</comment>
<evidence type="ECO:0000313" key="3">
    <source>
        <dbReference type="EMBL" id="MBB4010814.1"/>
    </source>
</evidence>
<dbReference type="Proteomes" id="UP000561045">
    <property type="component" value="Unassembled WGS sequence"/>
</dbReference>
<keyword evidence="2" id="KW-1133">Transmembrane helix</keyword>
<accession>A0A840BF53</accession>
<feature type="transmembrane region" description="Helical" evidence="2">
    <location>
        <begin position="43"/>
        <end position="64"/>
    </location>
</feature>
<feature type="region of interest" description="Disordered" evidence="1">
    <location>
        <begin position="359"/>
        <end position="383"/>
    </location>
</feature>
<evidence type="ECO:0008006" key="5">
    <source>
        <dbReference type="Google" id="ProtNLM"/>
    </source>
</evidence>
<keyword evidence="4" id="KW-1185">Reference proteome</keyword>
<keyword evidence="2" id="KW-0812">Transmembrane</keyword>
<protein>
    <recommendedName>
        <fullName evidence="5">Peptidase M48 domain-containing protein</fullName>
    </recommendedName>
</protein>
<feature type="transmembrane region" description="Helical" evidence="2">
    <location>
        <begin position="12"/>
        <end position="37"/>
    </location>
</feature>
<dbReference type="RefSeq" id="WP_183630767.1">
    <property type="nucleotide sequence ID" value="NZ_BAABLE010000011.1"/>
</dbReference>
<keyword evidence="2" id="KW-0472">Membrane</keyword>
<organism evidence="3 4">
    <name type="scientific">Niveibacterium umoris</name>
    <dbReference type="NCBI Taxonomy" id="1193620"/>
    <lineage>
        <taxon>Bacteria</taxon>
        <taxon>Pseudomonadati</taxon>
        <taxon>Pseudomonadota</taxon>
        <taxon>Betaproteobacteria</taxon>
        <taxon>Rhodocyclales</taxon>
        <taxon>Rhodocyclaceae</taxon>
        <taxon>Niveibacterium</taxon>
    </lineage>
</organism>
<name>A0A840BF53_9RHOO</name>
<sequence length="434" mass="47368">MKRQLTHRKATANTLALYVALAATCSATALAIVGFALATFDGVMGLVALLGALLVALLRCDAILRRASRIDGKRLDAGSYPALHRLVEKACLRTGTQAVDAIVLVPDFGVAVIQVPRLFARSRRSLAIGIELMQSVDTRTFAIAIQHALVSSHGKMGTLNWLGRQRNALSLIEQSLAHMGPDALVCRPLLTHALASHVAQTTILLRELTLGVDRQLSRGSSTRRIARAIAHLSTQERLLADFFWANYKARANTEAHPAYLPYTGIRVAVDVSTPIERQRALARALADQPNEASPIPTLRERIDGLGERPSHESTEKEHTPAAVRLLREHYAAIVTAFNRNWLTDNLTSWAEQHQLHKVTVKPPLSRQPQPQSAVAPRKSKQTAHDLRMATHSVNEFYVRSNNLHQSGAASEALAEAERWASAVISSNAAVALAH</sequence>
<evidence type="ECO:0000256" key="1">
    <source>
        <dbReference type="SAM" id="MobiDB-lite"/>
    </source>
</evidence>
<dbReference type="AlphaFoldDB" id="A0A840BF53"/>
<evidence type="ECO:0000313" key="4">
    <source>
        <dbReference type="Proteomes" id="UP000561045"/>
    </source>
</evidence>